<dbReference type="SMART" id="SM00388">
    <property type="entry name" value="HisKA"/>
    <property type="match status" value="1"/>
</dbReference>
<dbReference type="Gene3D" id="3.30.565.10">
    <property type="entry name" value="Histidine kinase-like ATPase, C-terminal domain"/>
    <property type="match status" value="1"/>
</dbReference>
<organism evidence="10 11">
    <name type="scientific">Reinekea thalattae</name>
    <dbReference type="NCBI Taxonomy" id="2593301"/>
    <lineage>
        <taxon>Bacteria</taxon>
        <taxon>Pseudomonadati</taxon>
        <taxon>Pseudomonadota</taxon>
        <taxon>Gammaproteobacteria</taxon>
        <taxon>Oceanospirillales</taxon>
        <taxon>Saccharospirillaceae</taxon>
        <taxon>Reinekea</taxon>
    </lineage>
</organism>
<dbReference type="InterPro" id="IPR036097">
    <property type="entry name" value="HisK_dim/P_sf"/>
</dbReference>
<dbReference type="CDD" id="cd00156">
    <property type="entry name" value="REC"/>
    <property type="match status" value="1"/>
</dbReference>
<evidence type="ECO:0000313" key="11">
    <source>
        <dbReference type="Proteomes" id="UP000321764"/>
    </source>
</evidence>
<dbReference type="SUPFAM" id="SSF52172">
    <property type="entry name" value="CheY-like"/>
    <property type="match status" value="1"/>
</dbReference>
<comment type="caution">
    <text evidence="10">The sequence shown here is derived from an EMBL/GenBank/DDBJ whole genome shotgun (WGS) entry which is preliminary data.</text>
</comment>
<proteinExistence type="predicted"/>
<dbReference type="RefSeq" id="WP_147713910.1">
    <property type="nucleotide sequence ID" value="NZ_VKAD01000001.1"/>
</dbReference>
<dbReference type="CDD" id="cd00082">
    <property type="entry name" value="HisKA"/>
    <property type="match status" value="1"/>
</dbReference>
<comment type="catalytic activity">
    <reaction evidence="1">
        <text>ATP + protein L-histidine = ADP + protein N-phospho-L-histidine.</text>
        <dbReference type="EC" id="2.7.13.3"/>
    </reaction>
</comment>
<feature type="transmembrane region" description="Helical" evidence="7">
    <location>
        <begin position="44"/>
        <end position="63"/>
    </location>
</feature>
<dbReference type="SMART" id="SM00387">
    <property type="entry name" value="HATPase_c"/>
    <property type="match status" value="1"/>
</dbReference>
<dbReference type="GO" id="GO:0009927">
    <property type="term" value="F:histidine phosphotransfer kinase activity"/>
    <property type="evidence" value="ECO:0007669"/>
    <property type="project" value="TreeGrafter"/>
</dbReference>
<dbReference type="PROSITE" id="PS50110">
    <property type="entry name" value="RESPONSE_REGULATORY"/>
    <property type="match status" value="1"/>
</dbReference>
<name>A0A5C8Z997_9GAMM</name>
<dbReference type="SUPFAM" id="SSF55874">
    <property type="entry name" value="ATPase domain of HSP90 chaperone/DNA topoisomerase II/histidine kinase"/>
    <property type="match status" value="1"/>
</dbReference>
<keyword evidence="7" id="KW-0472">Membrane</keyword>
<evidence type="ECO:0000256" key="5">
    <source>
        <dbReference type="ARBA" id="ARBA00022777"/>
    </source>
</evidence>
<dbReference type="Gene3D" id="1.10.287.130">
    <property type="match status" value="1"/>
</dbReference>
<feature type="domain" description="Histidine kinase" evidence="8">
    <location>
        <begin position="219"/>
        <end position="431"/>
    </location>
</feature>
<dbReference type="OrthoDB" id="9764438at2"/>
<dbReference type="GO" id="GO:0000155">
    <property type="term" value="F:phosphorelay sensor kinase activity"/>
    <property type="evidence" value="ECO:0007669"/>
    <property type="project" value="InterPro"/>
</dbReference>
<dbReference type="Proteomes" id="UP000321764">
    <property type="component" value="Unassembled WGS sequence"/>
</dbReference>
<dbReference type="GO" id="GO:0005886">
    <property type="term" value="C:plasma membrane"/>
    <property type="evidence" value="ECO:0007669"/>
    <property type="project" value="TreeGrafter"/>
</dbReference>
<feature type="modified residue" description="4-aspartylphosphate" evidence="6">
    <location>
        <position position="500"/>
    </location>
</feature>
<feature type="transmembrane region" description="Helical" evidence="7">
    <location>
        <begin position="84"/>
        <end position="108"/>
    </location>
</feature>
<feature type="transmembrane region" description="Helical" evidence="7">
    <location>
        <begin position="169"/>
        <end position="186"/>
    </location>
</feature>
<keyword evidence="4" id="KW-0808">Transferase</keyword>
<dbReference type="Gene3D" id="3.40.50.2300">
    <property type="match status" value="1"/>
</dbReference>
<feature type="transmembrane region" description="Helical" evidence="7">
    <location>
        <begin position="114"/>
        <end position="133"/>
    </location>
</feature>
<dbReference type="PANTHER" id="PTHR43047:SF72">
    <property type="entry name" value="OSMOSENSING HISTIDINE PROTEIN KINASE SLN1"/>
    <property type="match status" value="1"/>
</dbReference>
<feature type="transmembrane region" description="Helical" evidence="7">
    <location>
        <begin position="140"/>
        <end position="157"/>
    </location>
</feature>
<dbReference type="PROSITE" id="PS50109">
    <property type="entry name" value="HIS_KIN"/>
    <property type="match status" value="1"/>
</dbReference>
<feature type="transmembrane region" description="Helical" evidence="7">
    <location>
        <begin position="21"/>
        <end position="38"/>
    </location>
</feature>
<sequence length="571" mass="64170">MAADIKLERHRLFMSEVGSRMLSTAVGALFVGAIFYQSASFKTLMIWFLAVLFVSFNSWFIISRHNLQAISTKSILNLSMAVQYWHWVNLYLALTWGLLWAATPFLFFPDASQVQMLCVLMLIVVIASTPSVTMGSYPDVYVLFLTPVFFSFGWHLWGADFDSEWLPRIIAPVTWASLVVFSLIIHRTQIESIILRLEHRDSEKLAVQRNQAKTRFVAVASHDLRQPIQAARLYAETMQKNPQLRTNQTVNNLADSLHSAGLLLDRLLDLSKMDAGVIKVEKRIQPIGELLSRVASIHRIQAEEKLLKFHYSSDRVWAEIDEHLVGEILDNLLANAIRYTPSGSVWLKASSRNGYVEIQVRDTGVGMTSAELKLAFEEFSQLGDSDKDLQQGMGLGLPIVERLCNLHEIDIHVTSEPNKGTCFTLRLDAASKPVTDLQQYLAYAKPSSYRILLVEDEEAVADAISLLLVAEGHDVGICKDLSGTEVIMQSNWHPDILLTDDRLPNAKNSQDIINEVSKKHPNIPVIVITGNTSPERLKVLKEGNLRVLFKPVSGNELLEEIEAMLQVVDKP</sequence>
<dbReference type="InterPro" id="IPR003594">
    <property type="entry name" value="HATPase_dom"/>
</dbReference>
<dbReference type="Pfam" id="PF00512">
    <property type="entry name" value="HisKA"/>
    <property type="match status" value="1"/>
</dbReference>
<evidence type="ECO:0000256" key="6">
    <source>
        <dbReference type="PROSITE-ProRule" id="PRU00169"/>
    </source>
</evidence>
<keyword evidence="7" id="KW-0812">Transmembrane</keyword>
<reference evidence="10 11" key="1">
    <citation type="submission" date="2019-07" db="EMBL/GenBank/DDBJ databases">
        <title>Reinekea sp. strain SSH23 genome sequencing and assembly.</title>
        <authorList>
            <person name="Kim I."/>
        </authorList>
    </citation>
    <scope>NUCLEOTIDE SEQUENCE [LARGE SCALE GENOMIC DNA]</scope>
    <source>
        <strain evidence="10 11">SSH23</strain>
    </source>
</reference>
<dbReference type="AlphaFoldDB" id="A0A5C8Z997"/>
<dbReference type="SUPFAM" id="SSF47384">
    <property type="entry name" value="Homodimeric domain of signal transducing histidine kinase"/>
    <property type="match status" value="1"/>
</dbReference>
<keyword evidence="7" id="KW-1133">Transmembrane helix</keyword>
<dbReference type="EMBL" id="VKAD01000001">
    <property type="protein sequence ID" value="TXR54512.1"/>
    <property type="molecule type" value="Genomic_DNA"/>
</dbReference>
<dbReference type="InterPro" id="IPR004358">
    <property type="entry name" value="Sig_transdc_His_kin-like_C"/>
</dbReference>
<accession>A0A5C8Z997</accession>
<gene>
    <name evidence="10" type="ORF">FME95_08245</name>
</gene>
<evidence type="ECO:0000256" key="2">
    <source>
        <dbReference type="ARBA" id="ARBA00012438"/>
    </source>
</evidence>
<dbReference type="InterPro" id="IPR011006">
    <property type="entry name" value="CheY-like_superfamily"/>
</dbReference>
<dbReference type="Pfam" id="PF00072">
    <property type="entry name" value="Response_reg"/>
    <property type="match status" value="1"/>
</dbReference>
<dbReference type="InterPro" id="IPR005467">
    <property type="entry name" value="His_kinase_dom"/>
</dbReference>
<evidence type="ECO:0000256" key="7">
    <source>
        <dbReference type="SAM" id="Phobius"/>
    </source>
</evidence>
<dbReference type="InterPro" id="IPR003661">
    <property type="entry name" value="HisK_dim/P_dom"/>
</dbReference>
<keyword evidence="11" id="KW-1185">Reference proteome</keyword>
<dbReference type="PRINTS" id="PR00344">
    <property type="entry name" value="BCTRLSENSOR"/>
</dbReference>
<evidence type="ECO:0000259" key="8">
    <source>
        <dbReference type="PROSITE" id="PS50109"/>
    </source>
</evidence>
<keyword evidence="5 10" id="KW-0418">Kinase</keyword>
<dbReference type="Pfam" id="PF02518">
    <property type="entry name" value="HATPase_c"/>
    <property type="match status" value="1"/>
</dbReference>
<evidence type="ECO:0000259" key="9">
    <source>
        <dbReference type="PROSITE" id="PS50110"/>
    </source>
</evidence>
<keyword evidence="3 6" id="KW-0597">Phosphoprotein</keyword>
<dbReference type="InterPro" id="IPR001789">
    <property type="entry name" value="Sig_transdc_resp-reg_receiver"/>
</dbReference>
<feature type="domain" description="Response regulatory" evidence="9">
    <location>
        <begin position="450"/>
        <end position="565"/>
    </location>
</feature>
<dbReference type="EC" id="2.7.13.3" evidence="2"/>
<dbReference type="InterPro" id="IPR036890">
    <property type="entry name" value="HATPase_C_sf"/>
</dbReference>
<evidence type="ECO:0000256" key="1">
    <source>
        <dbReference type="ARBA" id="ARBA00000085"/>
    </source>
</evidence>
<evidence type="ECO:0000313" key="10">
    <source>
        <dbReference type="EMBL" id="TXR54512.1"/>
    </source>
</evidence>
<evidence type="ECO:0000256" key="4">
    <source>
        <dbReference type="ARBA" id="ARBA00022679"/>
    </source>
</evidence>
<evidence type="ECO:0000256" key="3">
    <source>
        <dbReference type="ARBA" id="ARBA00022553"/>
    </source>
</evidence>
<dbReference type="SMART" id="SM00448">
    <property type="entry name" value="REC"/>
    <property type="match status" value="1"/>
</dbReference>
<dbReference type="PANTHER" id="PTHR43047">
    <property type="entry name" value="TWO-COMPONENT HISTIDINE PROTEIN KINASE"/>
    <property type="match status" value="1"/>
</dbReference>
<protein>
    <recommendedName>
        <fullName evidence="2">histidine kinase</fullName>
        <ecNumber evidence="2">2.7.13.3</ecNumber>
    </recommendedName>
</protein>